<name>A0A124HCI7_9ACTN</name>
<dbReference type="Pfam" id="PF08242">
    <property type="entry name" value="Methyltransf_12"/>
    <property type="match status" value="1"/>
</dbReference>
<evidence type="ECO:0000256" key="1">
    <source>
        <dbReference type="ARBA" id="ARBA00022603"/>
    </source>
</evidence>
<dbReference type="InterPro" id="IPR029063">
    <property type="entry name" value="SAM-dependent_MTases_sf"/>
</dbReference>
<reference evidence="5 6" key="1">
    <citation type="submission" date="2015-10" db="EMBL/GenBank/DDBJ databases">
        <title>Draft genome sequence of Streptomyces yokosukanensis DSM 40224, type strain for the species Streptomyces yokosukanensis.</title>
        <authorList>
            <person name="Ruckert C."/>
            <person name="Winkler A."/>
            <person name="Kalinowski J."/>
            <person name="Kampfer P."/>
            <person name="Glaeser S."/>
        </authorList>
    </citation>
    <scope>NUCLEOTIDE SEQUENCE [LARGE SCALE GENOMIC DNA]</scope>
    <source>
        <strain evidence="5 6">DSM 40224</strain>
    </source>
</reference>
<evidence type="ECO:0000313" key="5">
    <source>
        <dbReference type="EMBL" id="KUM94536.1"/>
    </source>
</evidence>
<dbReference type="GO" id="GO:0032259">
    <property type="term" value="P:methylation"/>
    <property type="evidence" value="ECO:0007669"/>
    <property type="project" value="UniProtKB-KW"/>
</dbReference>
<evidence type="ECO:0000256" key="3">
    <source>
        <dbReference type="ARBA" id="ARBA00022691"/>
    </source>
</evidence>
<dbReference type="PANTHER" id="PTHR43712">
    <property type="entry name" value="PUTATIVE (AFU_ORTHOLOGUE AFUA_4G14580)-RELATED"/>
    <property type="match status" value="1"/>
</dbReference>
<gene>
    <name evidence="5" type="ORF">AQI95_43475</name>
</gene>
<feature type="domain" description="Methyltransferase type 12" evidence="4">
    <location>
        <begin position="156"/>
        <end position="260"/>
    </location>
</feature>
<keyword evidence="3" id="KW-0949">S-adenosyl-L-methionine</keyword>
<dbReference type="Gene3D" id="3.40.50.150">
    <property type="entry name" value="Vaccinia Virus protein VP39"/>
    <property type="match status" value="1"/>
</dbReference>
<dbReference type="SUPFAM" id="SSF46785">
    <property type="entry name" value="Winged helix' DNA-binding domain"/>
    <property type="match status" value="1"/>
</dbReference>
<dbReference type="InterPro" id="IPR013217">
    <property type="entry name" value="Methyltransf_12"/>
</dbReference>
<dbReference type="AlphaFoldDB" id="A0A124HCI7"/>
<keyword evidence="1" id="KW-0489">Methyltransferase</keyword>
<keyword evidence="2" id="KW-0808">Transferase</keyword>
<evidence type="ECO:0000256" key="2">
    <source>
        <dbReference type="ARBA" id="ARBA00022679"/>
    </source>
</evidence>
<dbReference type="CDD" id="cd02440">
    <property type="entry name" value="AdoMet_MTases"/>
    <property type="match status" value="1"/>
</dbReference>
<keyword evidence="6" id="KW-1185">Reference proteome</keyword>
<comment type="caution">
    <text evidence="5">The sequence shown here is derived from an EMBL/GenBank/DDBJ whole genome shotgun (WGS) entry which is preliminary data.</text>
</comment>
<dbReference type="InterPro" id="IPR036390">
    <property type="entry name" value="WH_DNA-bd_sf"/>
</dbReference>
<dbReference type="OrthoDB" id="3359395at2"/>
<sequence>MNLDSAREVGADFAAVAALLQIGAEIGVDQVLDSGRTFGIADLAEATGLSQDSLRNYVHALSAAGLVAAEDGKDLYRASDDYADWRHEVGYLSWALTANSPFLQNARAFLTDSESAADTYRRDGRRVAVSSRWIGDRTFYPAVVERVVAADAKHVVDLGAGAAGLLIDLLLQDGRRSGVALDLSPAACDAAREAAGRAGVDDRLQVIERSVESLITDPGPLEGADVIQACFVMHDVLQNETVFEDVLRTCHKALAPGGVLAVVDAVSYGQEARERKFSALFTYLHSNFMGIKLPTADQWVEKFRSAGFSNVDCVSQIMPGGRLFVATK</sequence>
<protein>
    <recommendedName>
        <fullName evidence="4">Methyltransferase type 12 domain-containing protein</fullName>
    </recommendedName>
</protein>
<organism evidence="5 6">
    <name type="scientific">Streptomyces yokosukanensis</name>
    <dbReference type="NCBI Taxonomy" id="67386"/>
    <lineage>
        <taxon>Bacteria</taxon>
        <taxon>Bacillati</taxon>
        <taxon>Actinomycetota</taxon>
        <taxon>Actinomycetes</taxon>
        <taxon>Kitasatosporales</taxon>
        <taxon>Streptomycetaceae</taxon>
        <taxon>Streptomyces</taxon>
    </lineage>
</organism>
<dbReference type="GO" id="GO:0008168">
    <property type="term" value="F:methyltransferase activity"/>
    <property type="evidence" value="ECO:0007669"/>
    <property type="project" value="UniProtKB-KW"/>
</dbReference>
<evidence type="ECO:0000259" key="4">
    <source>
        <dbReference type="Pfam" id="PF08242"/>
    </source>
</evidence>
<dbReference type="RefSeq" id="WP_067136970.1">
    <property type="nucleotide sequence ID" value="NZ_KQ948253.1"/>
</dbReference>
<proteinExistence type="predicted"/>
<dbReference type="PANTHER" id="PTHR43712:SF2">
    <property type="entry name" value="O-METHYLTRANSFERASE CICE"/>
    <property type="match status" value="1"/>
</dbReference>
<evidence type="ECO:0000313" key="6">
    <source>
        <dbReference type="Proteomes" id="UP000053127"/>
    </source>
</evidence>
<dbReference type="SUPFAM" id="SSF53335">
    <property type="entry name" value="S-adenosyl-L-methionine-dependent methyltransferases"/>
    <property type="match status" value="1"/>
</dbReference>
<dbReference type="Proteomes" id="UP000053127">
    <property type="component" value="Unassembled WGS sequence"/>
</dbReference>
<dbReference type="STRING" id="67386.AQI95_43475"/>
<accession>A0A124HCI7</accession>
<dbReference type="EMBL" id="LMWN01000121">
    <property type="protein sequence ID" value="KUM94536.1"/>
    <property type="molecule type" value="Genomic_DNA"/>
</dbReference>